<dbReference type="FunFam" id="3.40.50.620:FF:000115">
    <property type="entry name" value="tRNA-specific 2-thiouridylase MnmA"/>
    <property type="match status" value="1"/>
</dbReference>
<evidence type="ECO:0000256" key="11">
    <source>
        <dbReference type="SAM" id="MobiDB-lite"/>
    </source>
</evidence>
<dbReference type="Gene3D" id="2.40.30.10">
    <property type="entry name" value="Translation factors"/>
    <property type="match status" value="1"/>
</dbReference>
<dbReference type="EMBL" id="OMOD01000140">
    <property type="protein sequence ID" value="SPF42485.1"/>
    <property type="molecule type" value="Genomic_DNA"/>
</dbReference>
<dbReference type="InterPro" id="IPR014729">
    <property type="entry name" value="Rossmann-like_a/b/a_fold"/>
</dbReference>
<feature type="domain" description="tRNA-specific 2-thiouridylase MnmA-like central" evidence="13">
    <location>
        <begin position="292"/>
        <end position="348"/>
    </location>
</feature>
<keyword evidence="4 10" id="KW-0819">tRNA processing</keyword>
<dbReference type="Gene3D" id="2.30.30.280">
    <property type="entry name" value="Adenine nucleotide alpha hydrolases-like domains"/>
    <property type="match status" value="1"/>
</dbReference>
<comment type="catalytic activity">
    <reaction evidence="9 10">
        <text>S-sulfanyl-L-cysteinyl-[protein] + uridine(34) in tRNA + AH2 + ATP = 2-thiouridine(34) in tRNA + L-cysteinyl-[protein] + A + AMP + diphosphate + H(+)</text>
        <dbReference type="Rhea" id="RHEA:47032"/>
        <dbReference type="Rhea" id="RHEA-COMP:10131"/>
        <dbReference type="Rhea" id="RHEA-COMP:11726"/>
        <dbReference type="Rhea" id="RHEA-COMP:11727"/>
        <dbReference type="Rhea" id="RHEA-COMP:11728"/>
        <dbReference type="ChEBI" id="CHEBI:13193"/>
        <dbReference type="ChEBI" id="CHEBI:15378"/>
        <dbReference type="ChEBI" id="CHEBI:17499"/>
        <dbReference type="ChEBI" id="CHEBI:29950"/>
        <dbReference type="ChEBI" id="CHEBI:30616"/>
        <dbReference type="ChEBI" id="CHEBI:33019"/>
        <dbReference type="ChEBI" id="CHEBI:61963"/>
        <dbReference type="ChEBI" id="CHEBI:65315"/>
        <dbReference type="ChEBI" id="CHEBI:87170"/>
        <dbReference type="ChEBI" id="CHEBI:456215"/>
        <dbReference type="EC" id="2.8.1.13"/>
    </reaction>
</comment>
<dbReference type="CDD" id="cd01998">
    <property type="entry name" value="MnmA_TRMU-like"/>
    <property type="match status" value="1"/>
</dbReference>
<dbReference type="EC" id="2.8.1.13" evidence="10"/>
<dbReference type="GO" id="GO:0005737">
    <property type="term" value="C:cytoplasm"/>
    <property type="evidence" value="ECO:0007669"/>
    <property type="project" value="UniProtKB-SubCell"/>
</dbReference>
<dbReference type="PANTHER" id="PTHR11933">
    <property type="entry name" value="TRNA 5-METHYLAMINOMETHYL-2-THIOURIDYLATE -METHYLTRANSFERASE"/>
    <property type="match status" value="1"/>
</dbReference>
<feature type="site" description="Interaction with tRNA" evidence="10">
    <location>
        <position position="415"/>
    </location>
</feature>
<evidence type="ECO:0000313" key="15">
    <source>
        <dbReference type="Proteomes" id="UP000238701"/>
    </source>
</evidence>
<evidence type="ECO:0000259" key="12">
    <source>
        <dbReference type="Pfam" id="PF20258"/>
    </source>
</evidence>
<evidence type="ECO:0000256" key="3">
    <source>
        <dbReference type="ARBA" id="ARBA00022679"/>
    </source>
</evidence>
<dbReference type="GO" id="GO:0000049">
    <property type="term" value="F:tRNA binding"/>
    <property type="evidence" value="ECO:0007669"/>
    <property type="project" value="UniProtKB-KW"/>
</dbReference>
<dbReference type="Pfam" id="PF20259">
    <property type="entry name" value="tRNA_Me_trans_M"/>
    <property type="match status" value="1"/>
</dbReference>
<evidence type="ECO:0000256" key="6">
    <source>
        <dbReference type="ARBA" id="ARBA00022840"/>
    </source>
</evidence>
<feature type="active site" description="Nucleophile" evidence="10">
    <location>
        <position position="173"/>
    </location>
</feature>
<feature type="region of interest" description="Disordered" evidence="11">
    <location>
        <begin position="20"/>
        <end position="45"/>
    </location>
</feature>
<comment type="function">
    <text evidence="10">Catalyzes the 2-thiolation of uridine at the wobble position (U34) of tRNA, leading to the formation of s(2)U34.</text>
</comment>
<dbReference type="Proteomes" id="UP000238701">
    <property type="component" value="Unassembled WGS sequence"/>
</dbReference>
<dbReference type="Gene3D" id="3.40.50.620">
    <property type="entry name" value="HUPs"/>
    <property type="match status" value="1"/>
</dbReference>
<protein>
    <recommendedName>
        <fullName evidence="10">tRNA-specific 2-thiouridylase MnmA</fullName>
        <ecNumber evidence="10">2.8.1.13</ecNumber>
    </recommendedName>
</protein>
<dbReference type="FunFam" id="2.40.30.10:FF:000023">
    <property type="entry name" value="tRNA-specific 2-thiouridylase MnmA"/>
    <property type="match status" value="1"/>
</dbReference>
<evidence type="ECO:0000256" key="7">
    <source>
        <dbReference type="ARBA" id="ARBA00022884"/>
    </source>
</evidence>
<evidence type="ECO:0000256" key="5">
    <source>
        <dbReference type="ARBA" id="ARBA00022741"/>
    </source>
</evidence>
<evidence type="ECO:0000256" key="2">
    <source>
        <dbReference type="ARBA" id="ARBA00022555"/>
    </source>
</evidence>
<feature type="domain" description="tRNA-specific 2-thiouridylase MnmA-like C-terminal" evidence="12">
    <location>
        <begin position="355"/>
        <end position="431"/>
    </location>
</feature>
<name>A0A2U3KS40_9BACT</name>
<keyword evidence="7 10" id="KW-0694">RNA-binding</keyword>
<evidence type="ECO:0000256" key="1">
    <source>
        <dbReference type="ARBA" id="ARBA00022490"/>
    </source>
</evidence>
<evidence type="ECO:0000256" key="4">
    <source>
        <dbReference type="ARBA" id="ARBA00022694"/>
    </source>
</evidence>
<dbReference type="GO" id="GO:0002143">
    <property type="term" value="P:tRNA wobble position uridine thiolation"/>
    <property type="evidence" value="ECO:0007669"/>
    <property type="project" value="TreeGrafter"/>
</dbReference>
<keyword evidence="1 10" id="KW-0963">Cytoplasm</keyword>
<dbReference type="NCBIfam" id="TIGR00420">
    <property type="entry name" value="trmU"/>
    <property type="match status" value="1"/>
</dbReference>
<evidence type="ECO:0000313" key="14">
    <source>
        <dbReference type="EMBL" id="SPF42485.1"/>
    </source>
</evidence>
<dbReference type="InterPro" id="IPR023382">
    <property type="entry name" value="MnmA-like_central_sf"/>
</dbReference>
<proteinExistence type="inferred from homology"/>
<dbReference type="Pfam" id="PF20258">
    <property type="entry name" value="tRNA_Me_trans_C"/>
    <property type="match status" value="1"/>
</dbReference>
<dbReference type="NCBIfam" id="NF001138">
    <property type="entry name" value="PRK00143.1"/>
    <property type="match status" value="1"/>
</dbReference>
<dbReference type="InterPro" id="IPR046884">
    <property type="entry name" value="MnmA-like_central"/>
</dbReference>
<dbReference type="GO" id="GO:0005524">
    <property type="term" value="F:ATP binding"/>
    <property type="evidence" value="ECO:0007669"/>
    <property type="project" value="UniProtKB-KW"/>
</dbReference>
<dbReference type="SUPFAM" id="SSF52402">
    <property type="entry name" value="Adenine nucleotide alpha hydrolases-like"/>
    <property type="match status" value="1"/>
</dbReference>
<evidence type="ECO:0000256" key="10">
    <source>
        <dbReference type="HAMAP-Rule" id="MF_00144"/>
    </source>
</evidence>
<gene>
    <name evidence="10 14" type="primary">mnmA</name>
    <name evidence="14" type="ORF">SBA1_460082</name>
</gene>
<keyword evidence="3 10" id="KW-0808">Transferase</keyword>
<keyword evidence="5 10" id="KW-0547">Nucleotide-binding</keyword>
<reference evidence="15" key="1">
    <citation type="submission" date="2018-02" db="EMBL/GenBank/DDBJ databases">
        <authorList>
            <person name="Hausmann B."/>
        </authorList>
    </citation>
    <scope>NUCLEOTIDE SEQUENCE [LARGE SCALE GENOMIC DNA]</scope>
    <source>
        <strain evidence="15">Peat soil MAG SbA1</strain>
    </source>
</reference>
<comment type="caution">
    <text evidence="10">Lacks conserved residue(s) required for the propagation of feature annotation.</text>
</comment>
<dbReference type="GO" id="GO:0103016">
    <property type="term" value="F:tRNA-uridine 2-sulfurtransferase activity"/>
    <property type="evidence" value="ECO:0007669"/>
    <property type="project" value="UniProtKB-EC"/>
</dbReference>
<dbReference type="InterPro" id="IPR046885">
    <property type="entry name" value="MnmA-like_C"/>
</dbReference>
<comment type="similarity">
    <text evidence="10">Belongs to the MnmA/TRMU family.</text>
</comment>
<feature type="region of interest" description="Interaction with tRNA" evidence="10">
    <location>
        <begin position="221"/>
        <end position="223"/>
    </location>
</feature>
<dbReference type="Pfam" id="PF03054">
    <property type="entry name" value="tRNA_Me_trans"/>
    <property type="match status" value="1"/>
</dbReference>
<keyword evidence="8" id="KW-1015">Disulfide bond</keyword>
<feature type="active site" description="Cysteine persulfide intermediate" evidence="10">
    <location>
        <position position="271"/>
    </location>
</feature>
<feature type="binding site" evidence="10">
    <location>
        <position position="197"/>
    </location>
    <ligand>
        <name>ATP</name>
        <dbReference type="ChEBI" id="CHEBI:30616"/>
    </ligand>
</feature>
<dbReference type="AlphaFoldDB" id="A0A2U3KS40"/>
<keyword evidence="6 10" id="KW-0067">ATP-binding</keyword>
<dbReference type="HAMAP" id="MF_00144">
    <property type="entry name" value="tRNA_thiouridyl_MnmA"/>
    <property type="match status" value="1"/>
</dbReference>
<comment type="subcellular location">
    <subcellularLocation>
        <location evidence="10">Cytoplasm</location>
    </subcellularLocation>
</comment>
<feature type="site" description="Interaction with tRNA" evidence="10">
    <location>
        <position position="198"/>
    </location>
</feature>
<feature type="binding site" evidence="10">
    <location>
        <position position="98"/>
    </location>
    <ligand>
        <name>ATP</name>
        <dbReference type="ChEBI" id="CHEBI:30616"/>
    </ligand>
</feature>
<feature type="binding site" evidence="10">
    <location>
        <begin position="72"/>
        <end position="79"/>
    </location>
    <ligand>
        <name>ATP</name>
        <dbReference type="ChEBI" id="CHEBI:30616"/>
    </ligand>
</feature>
<dbReference type="InterPro" id="IPR004506">
    <property type="entry name" value="MnmA-like"/>
</dbReference>
<evidence type="ECO:0000259" key="13">
    <source>
        <dbReference type="Pfam" id="PF20259"/>
    </source>
</evidence>
<dbReference type="FunFam" id="2.30.30.280:FF:000001">
    <property type="entry name" value="tRNA-specific 2-thiouridylase MnmA"/>
    <property type="match status" value="1"/>
</dbReference>
<evidence type="ECO:0000256" key="8">
    <source>
        <dbReference type="ARBA" id="ARBA00023157"/>
    </source>
</evidence>
<evidence type="ECO:0000256" key="9">
    <source>
        <dbReference type="ARBA" id="ARBA00051542"/>
    </source>
</evidence>
<accession>A0A2U3KS40</accession>
<keyword evidence="2 10" id="KW-0820">tRNA-binding</keyword>
<organism evidence="14 15">
    <name type="scientific">Candidatus Sulfotelmatobacter kueseliae</name>
    <dbReference type="NCBI Taxonomy" id="2042962"/>
    <lineage>
        <taxon>Bacteria</taxon>
        <taxon>Pseudomonadati</taxon>
        <taxon>Acidobacteriota</taxon>
        <taxon>Terriglobia</taxon>
        <taxon>Terriglobales</taxon>
        <taxon>Candidatus Korobacteraceae</taxon>
        <taxon>Candidatus Sulfotelmatobacter</taxon>
    </lineage>
</organism>
<sequence>MKGRGFSCAVRVGKLLRLQPLRSPDHQTPAASWKSGPSGPRKDALKKNGALAPAIKLEARSQKLSINTIAVAMSGGVDSSTVAAMLRAEGHNVIGLTMQLWNQRRLAGHEGMPESVQGRCCSLDDVYDARRVAQQIGIPYYVVNHEERFERDVVRPFVEEYLSGRTPIPCSLCNNHLKFDQLLIVAQQIGAERIATGHYARVAYDQARGRWLLKRPADLSKDQTYFLFGLTQDQLSRTLFPLGDLTKPEVRALARQHGLALAEKPDSQEICFVPGGDYKRFIDAYLAEHGESLPDTSGELVTTDGQVLGEHPGIHNFTVGQRKGLGVATGSPLYVIQISGEKKQVVVGGDKDLYSHTLRARRVNLVSVADLTAPMRVTVKIRHRHEPAPATMEPSGNDEVRITFDQPQRAITPGQAAVFYDGDVVVGGGWIA</sequence>
<dbReference type="PANTHER" id="PTHR11933:SF5">
    <property type="entry name" value="MITOCHONDRIAL TRNA-SPECIFIC 2-THIOURIDYLASE 1"/>
    <property type="match status" value="1"/>
</dbReference>